<keyword evidence="1" id="KW-0472">Membrane</keyword>
<dbReference type="EMBL" id="ML735705">
    <property type="protein sequence ID" value="KAE8420834.1"/>
    <property type="molecule type" value="Genomic_DNA"/>
</dbReference>
<sequence>MNGRSIGVSLPAISIGDEVGFSRVLSILGVLLLLDCVEPTSLPKADNAFILTVFIFYTNEFATIQWRFPYTRIRIYQMLRDLILLSYKQQDERRKRYKSPVIAQHLHSSTSNREPSFKMLPKISKTFIIPAVLAFSAYAATTFAATTFSQVYYGAARLYAYQHFVGNGYIANIVEDCNVKEGDTKLKYI</sequence>
<evidence type="ECO:0000313" key="2">
    <source>
        <dbReference type="EMBL" id="KAE8420834.1"/>
    </source>
</evidence>
<keyword evidence="1" id="KW-1133">Transmembrane helix</keyword>
<feature type="transmembrane region" description="Helical" evidence="1">
    <location>
        <begin position="127"/>
        <end position="148"/>
    </location>
</feature>
<feature type="transmembrane region" description="Helical" evidence="1">
    <location>
        <begin position="49"/>
        <end position="68"/>
    </location>
</feature>
<gene>
    <name evidence="2" type="ORF">BDV36DRAFT_248689</name>
</gene>
<proteinExistence type="predicted"/>
<protein>
    <submittedName>
        <fullName evidence="2">Uncharacterized protein</fullName>
    </submittedName>
</protein>
<dbReference type="Proteomes" id="UP000325395">
    <property type="component" value="Unassembled WGS sequence"/>
</dbReference>
<evidence type="ECO:0000313" key="3">
    <source>
        <dbReference type="Proteomes" id="UP000325395"/>
    </source>
</evidence>
<keyword evidence="3" id="KW-1185">Reference proteome</keyword>
<name>A0ABQ6WUQ3_9EURO</name>
<evidence type="ECO:0000256" key="1">
    <source>
        <dbReference type="SAM" id="Phobius"/>
    </source>
</evidence>
<accession>A0ABQ6WUQ3</accession>
<organism evidence="2 3">
    <name type="scientific">Aspergillus pseudocaelatus</name>
    <dbReference type="NCBI Taxonomy" id="1825620"/>
    <lineage>
        <taxon>Eukaryota</taxon>
        <taxon>Fungi</taxon>
        <taxon>Dikarya</taxon>
        <taxon>Ascomycota</taxon>
        <taxon>Pezizomycotina</taxon>
        <taxon>Eurotiomycetes</taxon>
        <taxon>Eurotiomycetidae</taxon>
        <taxon>Eurotiales</taxon>
        <taxon>Aspergillaceae</taxon>
        <taxon>Aspergillus</taxon>
        <taxon>Aspergillus subgen. Circumdati</taxon>
    </lineage>
</organism>
<reference evidence="2 3" key="1">
    <citation type="submission" date="2019-04" db="EMBL/GenBank/DDBJ databases">
        <authorList>
            <consortium name="DOE Joint Genome Institute"/>
            <person name="Mondo S."/>
            <person name="Kjaerbolling I."/>
            <person name="Vesth T."/>
            <person name="Frisvad J.C."/>
            <person name="Nybo J.L."/>
            <person name="Theobald S."/>
            <person name="Kildgaard S."/>
            <person name="Isbrandt T."/>
            <person name="Kuo A."/>
            <person name="Sato A."/>
            <person name="Lyhne E.K."/>
            <person name="Kogle M.E."/>
            <person name="Wiebenga A."/>
            <person name="Kun R.S."/>
            <person name="Lubbers R.J."/>
            <person name="Makela M.R."/>
            <person name="Barry K."/>
            <person name="Chovatia M."/>
            <person name="Clum A."/>
            <person name="Daum C."/>
            <person name="Haridas S."/>
            <person name="He G."/>
            <person name="LaButti K."/>
            <person name="Lipzen A."/>
            <person name="Riley R."/>
            <person name="Salamov A."/>
            <person name="Simmons B.A."/>
            <person name="Magnuson J.K."/>
            <person name="Henrissat B."/>
            <person name="Mortensen U.H."/>
            <person name="Larsen T.O."/>
            <person name="Devries R.P."/>
            <person name="Grigoriev I.V."/>
            <person name="Machida M."/>
            <person name="Baker S.E."/>
            <person name="Andersen M.R."/>
            <person name="Cantor M.N."/>
            <person name="Hua S.X."/>
        </authorList>
    </citation>
    <scope>NUCLEOTIDE SEQUENCE [LARGE SCALE GENOMIC DNA]</scope>
    <source>
        <strain evidence="2 3">CBS 117616</strain>
    </source>
</reference>
<keyword evidence="1" id="KW-0812">Transmembrane</keyword>